<organism evidence="3 4">
    <name type="scientific">Devosia insulae DS-56</name>
    <dbReference type="NCBI Taxonomy" id="1116389"/>
    <lineage>
        <taxon>Bacteria</taxon>
        <taxon>Pseudomonadati</taxon>
        <taxon>Pseudomonadota</taxon>
        <taxon>Alphaproteobacteria</taxon>
        <taxon>Hyphomicrobiales</taxon>
        <taxon>Devosiaceae</taxon>
        <taxon>Devosia</taxon>
    </lineage>
</organism>
<feature type="region of interest" description="Disordered" evidence="2">
    <location>
        <begin position="60"/>
        <end position="80"/>
    </location>
</feature>
<name>A0A1E5XV95_9HYPH</name>
<gene>
    <name evidence="3" type="ORF">VW23_011105</name>
</gene>
<dbReference type="AlphaFoldDB" id="A0A1E5XV95"/>
<proteinExistence type="predicted"/>
<feature type="coiled-coil region" evidence="1">
    <location>
        <begin position="23"/>
        <end position="50"/>
    </location>
</feature>
<dbReference type="RefSeq" id="WP_069908321.1">
    <property type="nucleotide sequence ID" value="NZ_LAJE02000070.1"/>
</dbReference>
<sequence>MNLQIRDPRAHQLARQLAEKRRVSLTEAVIDALEAQLRAEQSRVPLAERLKGIAGRLRAKGDAGGHEMTKDEIDGMWGHS</sequence>
<evidence type="ECO:0000313" key="3">
    <source>
        <dbReference type="EMBL" id="OEO32517.1"/>
    </source>
</evidence>
<reference evidence="3 4" key="1">
    <citation type="journal article" date="2015" name="Genome Announc.">
        <title>Genome Assemblies of Three Soil-Associated Devosia species: D. insulae, D. limi, and D. soli.</title>
        <authorList>
            <person name="Hassan Y.I."/>
            <person name="Lepp D."/>
            <person name="Zhou T."/>
        </authorList>
    </citation>
    <scope>NUCLEOTIDE SEQUENCE [LARGE SCALE GENOMIC DNA]</scope>
    <source>
        <strain evidence="3 4">DS-56</strain>
    </source>
</reference>
<dbReference type="EMBL" id="LAJE02000070">
    <property type="protein sequence ID" value="OEO32517.1"/>
    <property type="molecule type" value="Genomic_DNA"/>
</dbReference>
<keyword evidence="1" id="KW-0175">Coiled coil</keyword>
<dbReference type="Pfam" id="PF07704">
    <property type="entry name" value="PSK_trans_fac"/>
    <property type="match status" value="1"/>
</dbReference>
<evidence type="ECO:0000256" key="1">
    <source>
        <dbReference type="SAM" id="Coils"/>
    </source>
</evidence>
<comment type="caution">
    <text evidence="3">The sequence shown here is derived from an EMBL/GenBank/DDBJ whole genome shotgun (WGS) entry which is preliminary data.</text>
</comment>
<dbReference type="InterPro" id="IPR011660">
    <property type="entry name" value="VapB-like"/>
</dbReference>
<feature type="compositionally biased region" description="Basic and acidic residues" evidence="2">
    <location>
        <begin position="60"/>
        <end position="73"/>
    </location>
</feature>
<keyword evidence="4" id="KW-1185">Reference proteome</keyword>
<evidence type="ECO:0000256" key="2">
    <source>
        <dbReference type="SAM" id="MobiDB-lite"/>
    </source>
</evidence>
<dbReference type="OrthoDB" id="7998375at2"/>
<evidence type="ECO:0000313" key="4">
    <source>
        <dbReference type="Proteomes" id="UP000095463"/>
    </source>
</evidence>
<accession>A0A1E5XV95</accession>
<protein>
    <submittedName>
        <fullName evidence="3">Transcriptional regulator</fullName>
    </submittedName>
</protein>
<dbReference type="Proteomes" id="UP000095463">
    <property type="component" value="Unassembled WGS sequence"/>
</dbReference>